<dbReference type="Proteomes" id="UP000295818">
    <property type="component" value="Unassembled WGS sequence"/>
</dbReference>
<evidence type="ECO:0000313" key="3">
    <source>
        <dbReference type="Proteomes" id="UP000295818"/>
    </source>
</evidence>
<feature type="transmembrane region" description="Helical" evidence="1">
    <location>
        <begin position="170"/>
        <end position="192"/>
    </location>
</feature>
<dbReference type="RefSeq" id="WP_132191764.1">
    <property type="nucleotide sequence ID" value="NZ_SLWM01000003.1"/>
</dbReference>
<feature type="transmembrane region" description="Helical" evidence="1">
    <location>
        <begin position="111"/>
        <end position="133"/>
    </location>
</feature>
<name>A0ABY2BQK7_9ACTN</name>
<gene>
    <name evidence="2" type="ORF">EV644_103468</name>
</gene>
<keyword evidence="1" id="KW-1133">Transmembrane helix</keyword>
<sequence>MISLGCSWKPWDWDDCVHKYLGEALNGVVGSLFKFVFDAIKSVVVAAVKAIMETVGTLWIDIDTPNVANNNAVTFIQHYTLWILVIAATISVIIAGIRMAVSQRGEPVRDILRSLLTMVVVSGMGVAFAATLIEIADWFSQEIIDAALDGSSFSERVGNQLVDPLETDGLGLMLVIVIGILLVITSIVQLVLMVIRYGMLILLVGILPLTASATNTEVGMTWFKRAVSWLAGFILYKPVAALIYATAIKLIGVPRGAEGVTISVLTGVTMMVLAVVALPAILRFVSPKAG</sequence>
<evidence type="ECO:0000313" key="2">
    <source>
        <dbReference type="EMBL" id="TCO27765.1"/>
    </source>
</evidence>
<protein>
    <submittedName>
        <fullName evidence="2">TrbL/VirB6 plasmid conjugal transfer protein</fullName>
    </submittedName>
</protein>
<organism evidence="2 3">
    <name type="scientific">Kribbella orskensis</name>
    <dbReference type="NCBI Taxonomy" id="2512216"/>
    <lineage>
        <taxon>Bacteria</taxon>
        <taxon>Bacillati</taxon>
        <taxon>Actinomycetota</taxon>
        <taxon>Actinomycetes</taxon>
        <taxon>Propionibacteriales</taxon>
        <taxon>Kribbellaceae</taxon>
        <taxon>Kribbella</taxon>
    </lineage>
</organism>
<keyword evidence="3" id="KW-1185">Reference proteome</keyword>
<feature type="transmembrane region" description="Helical" evidence="1">
    <location>
        <begin position="197"/>
        <end position="214"/>
    </location>
</feature>
<evidence type="ECO:0000256" key="1">
    <source>
        <dbReference type="SAM" id="Phobius"/>
    </source>
</evidence>
<feature type="transmembrane region" description="Helical" evidence="1">
    <location>
        <begin position="79"/>
        <end position="99"/>
    </location>
</feature>
<feature type="transmembrane region" description="Helical" evidence="1">
    <location>
        <begin position="259"/>
        <end position="282"/>
    </location>
</feature>
<keyword evidence="1" id="KW-0812">Transmembrane</keyword>
<accession>A0ABY2BQK7</accession>
<keyword evidence="1" id="KW-0472">Membrane</keyword>
<feature type="transmembrane region" description="Helical" evidence="1">
    <location>
        <begin position="226"/>
        <end position="247"/>
    </location>
</feature>
<dbReference type="InterPro" id="IPR045782">
    <property type="entry name" value="TrbL_3"/>
</dbReference>
<reference evidence="2 3" key="1">
    <citation type="journal article" date="2015" name="Stand. Genomic Sci.">
        <title>Genomic Encyclopedia of Bacterial and Archaeal Type Strains, Phase III: the genomes of soil and plant-associated and newly described type strains.</title>
        <authorList>
            <person name="Whitman W.B."/>
            <person name="Woyke T."/>
            <person name="Klenk H.P."/>
            <person name="Zhou Y."/>
            <person name="Lilburn T.G."/>
            <person name="Beck B.J."/>
            <person name="De Vos P."/>
            <person name="Vandamme P."/>
            <person name="Eisen J.A."/>
            <person name="Garrity G."/>
            <person name="Hugenholtz P."/>
            <person name="Kyrpides N.C."/>
        </authorList>
    </citation>
    <scope>NUCLEOTIDE SEQUENCE [LARGE SCALE GENOMIC DNA]</scope>
    <source>
        <strain evidence="2 3">VKM Ac-2538</strain>
    </source>
</reference>
<proteinExistence type="predicted"/>
<comment type="caution">
    <text evidence="2">The sequence shown here is derived from an EMBL/GenBank/DDBJ whole genome shotgun (WGS) entry which is preliminary data.</text>
</comment>
<dbReference type="EMBL" id="SLWM01000003">
    <property type="protein sequence ID" value="TCO27765.1"/>
    <property type="molecule type" value="Genomic_DNA"/>
</dbReference>
<dbReference type="Pfam" id="PF19590">
    <property type="entry name" value="TrbL_3"/>
    <property type="match status" value="1"/>
</dbReference>